<evidence type="ECO:0000256" key="1">
    <source>
        <dbReference type="SAM" id="Phobius"/>
    </source>
</evidence>
<dbReference type="AlphaFoldDB" id="A0A9W8TJN5"/>
<feature type="transmembrane region" description="Helical" evidence="1">
    <location>
        <begin position="21"/>
        <end position="45"/>
    </location>
</feature>
<keyword evidence="1" id="KW-0472">Membrane</keyword>
<dbReference type="Proteomes" id="UP001148614">
    <property type="component" value="Unassembled WGS sequence"/>
</dbReference>
<evidence type="ECO:0000313" key="3">
    <source>
        <dbReference type="Proteomes" id="UP001148614"/>
    </source>
</evidence>
<feature type="transmembrane region" description="Helical" evidence="1">
    <location>
        <begin position="180"/>
        <end position="204"/>
    </location>
</feature>
<keyword evidence="1" id="KW-1133">Transmembrane helix</keyword>
<sequence length="346" mass="39237">MPWFGRDERRRAIEEIKDVKWRQWVLMPSIPVTIAALIVNTIVTIDALESFADYSNEDTGKFSFYDIPDGPIRSKVVTAVSLQVILLAVLWAETIHFSIFFHRDDRVHRRCAELTCITIQASLSLALLLFAVGLKIVDDQIVTIPLTTDISSSRRPELTAEQFNAAYGSWRKFVISQTGLIVFLVAIADAGIHVVAVIFWLWLLPARHRLPNRYEPVVKVKKRTRTVGGSPRSSYELVDSAESVGVGPLEAVFKEHERIRLLNANSPLNNHRKTTKEPLLTSLRDEGPKFDPIVRYWMINPLRDGAWAVTAVFVAFFLVDPIFEVVFFALTKIHGLRCRWQVATAS</sequence>
<dbReference type="EMBL" id="JANPWZ010001389">
    <property type="protein sequence ID" value="KAJ3566186.1"/>
    <property type="molecule type" value="Genomic_DNA"/>
</dbReference>
<name>A0A9W8TJN5_9PEZI</name>
<evidence type="ECO:0000313" key="2">
    <source>
        <dbReference type="EMBL" id="KAJ3566186.1"/>
    </source>
</evidence>
<proteinExistence type="predicted"/>
<keyword evidence="3" id="KW-1185">Reference proteome</keyword>
<comment type="caution">
    <text evidence="2">The sequence shown here is derived from an EMBL/GenBank/DDBJ whole genome shotgun (WGS) entry which is preliminary data.</text>
</comment>
<reference evidence="2" key="1">
    <citation type="submission" date="2022-07" db="EMBL/GenBank/DDBJ databases">
        <title>Genome Sequence of Xylaria arbuscula.</title>
        <authorList>
            <person name="Buettner E."/>
        </authorList>
    </citation>
    <scope>NUCLEOTIDE SEQUENCE</scope>
    <source>
        <strain evidence="2">VT107</strain>
    </source>
</reference>
<feature type="transmembrane region" description="Helical" evidence="1">
    <location>
        <begin position="80"/>
        <end position="102"/>
    </location>
</feature>
<protein>
    <submittedName>
        <fullName evidence="2">Uncharacterized protein</fullName>
    </submittedName>
</protein>
<organism evidence="2 3">
    <name type="scientific">Xylaria arbuscula</name>
    <dbReference type="NCBI Taxonomy" id="114810"/>
    <lineage>
        <taxon>Eukaryota</taxon>
        <taxon>Fungi</taxon>
        <taxon>Dikarya</taxon>
        <taxon>Ascomycota</taxon>
        <taxon>Pezizomycotina</taxon>
        <taxon>Sordariomycetes</taxon>
        <taxon>Xylariomycetidae</taxon>
        <taxon>Xylariales</taxon>
        <taxon>Xylariaceae</taxon>
        <taxon>Xylaria</taxon>
    </lineage>
</organism>
<accession>A0A9W8TJN5</accession>
<feature type="transmembrane region" description="Helical" evidence="1">
    <location>
        <begin position="305"/>
        <end position="330"/>
    </location>
</feature>
<gene>
    <name evidence="2" type="ORF">NPX13_g7234</name>
</gene>
<keyword evidence="1" id="KW-0812">Transmembrane</keyword>